<gene>
    <name evidence="2" type="ORF">HYDPIDRAFT_114472</name>
</gene>
<reference evidence="2 3" key="1">
    <citation type="submission" date="2014-04" db="EMBL/GenBank/DDBJ databases">
        <title>Evolutionary Origins and Diversification of the Mycorrhizal Mutualists.</title>
        <authorList>
            <consortium name="DOE Joint Genome Institute"/>
            <consortium name="Mycorrhizal Genomics Consortium"/>
            <person name="Kohler A."/>
            <person name="Kuo A."/>
            <person name="Nagy L.G."/>
            <person name="Floudas D."/>
            <person name="Copeland A."/>
            <person name="Barry K.W."/>
            <person name="Cichocki N."/>
            <person name="Veneault-Fourrey C."/>
            <person name="LaButti K."/>
            <person name="Lindquist E.A."/>
            <person name="Lipzen A."/>
            <person name="Lundell T."/>
            <person name="Morin E."/>
            <person name="Murat C."/>
            <person name="Riley R."/>
            <person name="Ohm R."/>
            <person name="Sun H."/>
            <person name="Tunlid A."/>
            <person name="Henrissat B."/>
            <person name="Grigoriev I.V."/>
            <person name="Hibbett D.S."/>
            <person name="Martin F."/>
        </authorList>
    </citation>
    <scope>NUCLEOTIDE SEQUENCE [LARGE SCALE GENOMIC DNA]</scope>
    <source>
        <strain evidence="2 3">MD-312</strain>
    </source>
</reference>
<dbReference type="AlphaFoldDB" id="A0A0C9VW38"/>
<dbReference type="EMBL" id="KN839855">
    <property type="protein sequence ID" value="KIJ62385.1"/>
    <property type="molecule type" value="Genomic_DNA"/>
</dbReference>
<evidence type="ECO:0000313" key="2">
    <source>
        <dbReference type="EMBL" id="KIJ62385.1"/>
    </source>
</evidence>
<proteinExistence type="predicted"/>
<sequence length="176" mass="20267">MSTTLHNDFQKLEVSDSQPDQSSQSSRPPRPRRLRTSNGPKVPMPLRLPPNNGRIKFYGWPITDKFLRDYAIRYMPTEKLARSPDFLIAGHGFTLLRWYSRISHLMLEGAIAPPGMPADYLFEDGAVQILSVCSNERDSYRSRPAQENVDYLAKLIGRESEAPLWWDDFDHPSLYL</sequence>
<dbReference type="HOGENOM" id="CLU_125567_1_0_1"/>
<dbReference type="Proteomes" id="UP000053820">
    <property type="component" value="Unassembled WGS sequence"/>
</dbReference>
<evidence type="ECO:0000256" key="1">
    <source>
        <dbReference type="SAM" id="MobiDB-lite"/>
    </source>
</evidence>
<evidence type="ECO:0000313" key="3">
    <source>
        <dbReference type="Proteomes" id="UP000053820"/>
    </source>
</evidence>
<dbReference type="OrthoDB" id="2610489at2759"/>
<name>A0A0C9VW38_9AGAM</name>
<keyword evidence="3" id="KW-1185">Reference proteome</keyword>
<feature type="compositionally biased region" description="Low complexity" evidence="1">
    <location>
        <begin position="15"/>
        <end position="27"/>
    </location>
</feature>
<organism evidence="2 3">
    <name type="scientific">Hydnomerulius pinastri MD-312</name>
    <dbReference type="NCBI Taxonomy" id="994086"/>
    <lineage>
        <taxon>Eukaryota</taxon>
        <taxon>Fungi</taxon>
        <taxon>Dikarya</taxon>
        <taxon>Basidiomycota</taxon>
        <taxon>Agaricomycotina</taxon>
        <taxon>Agaricomycetes</taxon>
        <taxon>Agaricomycetidae</taxon>
        <taxon>Boletales</taxon>
        <taxon>Boletales incertae sedis</taxon>
        <taxon>Leucogyrophana</taxon>
    </lineage>
</organism>
<accession>A0A0C9VW38</accession>
<protein>
    <submittedName>
        <fullName evidence="2">Uncharacterized protein</fullName>
    </submittedName>
</protein>
<feature type="region of interest" description="Disordered" evidence="1">
    <location>
        <begin position="1"/>
        <end position="46"/>
    </location>
</feature>